<organism evidence="10">
    <name type="scientific">Chromera velia CCMP2878</name>
    <dbReference type="NCBI Taxonomy" id="1169474"/>
    <lineage>
        <taxon>Eukaryota</taxon>
        <taxon>Sar</taxon>
        <taxon>Alveolata</taxon>
        <taxon>Colpodellida</taxon>
        <taxon>Chromeraceae</taxon>
        <taxon>Chromera</taxon>
    </lineage>
</organism>
<dbReference type="InterPro" id="IPR023173">
    <property type="entry name" value="NADPH_Cyt_P450_Rdtase_alpha"/>
</dbReference>
<dbReference type="InterPro" id="IPR008254">
    <property type="entry name" value="Flavodoxin/NO_synth"/>
</dbReference>
<dbReference type="InterPro" id="IPR001094">
    <property type="entry name" value="Flavdoxin-like"/>
</dbReference>
<dbReference type="SUPFAM" id="SSF52343">
    <property type="entry name" value="Ferredoxin reductase-like, C-terminal NADP-linked domain"/>
    <property type="match status" value="1"/>
</dbReference>
<dbReference type="InterPro" id="IPR017927">
    <property type="entry name" value="FAD-bd_FR_type"/>
</dbReference>
<evidence type="ECO:0000256" key="2">
    <source>
        <dbReference type="ARBA" id="ARBA00001974"/>
    </source>
</evidence>
<dbReference type="GO" id="GO:0010181">
    <property type="term" value="F:FMN binding"/>
    <property type="evidence" value="ECO:0007669"/>
    <property type="project" value="InterPro"/>
</dbReference>
<dbReference type="VEuPathDB" id="CryptoDB:Cvel_19129"/>
<evidence type="ECO:0008006" key="11">
    <source>
        <dbReference type="Google" id="ProtNLM"/>
    </source>
</evidence>
<dbReference type="Pfam" id="PF00667">
    <property type="entry name" value="FAD_binding_1"/>
    <property type="match status" value="1"/>
</dbReference>
<evidence type="ECO:0000256" key="1">
    <source>
        <dbReference type="ARBA" id="ARBA00001917"/>
    </source>
</evidence>
<protein>
    <recommendedName>
        <fullName evidence="11">Flavodoxin-like domain-containing protein</fullName>
    </recommendedName>
</protein>
<sequence length="793" mass="88405">MPEENSPDDSRHLLILYGSQTGTAQAAAEDFARDVRRRHIKHTVRSLDSFDITKLHKQTYVVFFISTTGQGDPPENMRRSWTHLLRKDLSASWLKQTNFTVFGLGDRRYVQFNFAARKLWRRLEQLGASSFYRLGLGDDMHDFGYEGEFDPWVEGLLGRLLEIWPLPEGKEVLGEDHPFPRRYKVEVVKEGEGSVDAQGSGDVLRLTRPSDRKGGKGIEALGGPVWSPFPFMAAGATEGGRGGSKSTTPGVPPVVYGRVEENEHLAAPGHSQDCRRLRISTPPSAGAFVPGDVAVIRPAVSVHKTLRFLVSLNLHPATVVQISENPEAAQDDGKAEGVASESSPFPSEPLTLFELCRHFVDSEAVPTRWFFRFLSFYCDDQMQKEKLEEMSSKTLEGKDLFYEYCKQERRSCAEVLWDFPASRPPLEVLLEALPPILPRKYSVCSAPMWTQSEAWRELHRMRLEAAGIGGVETVKGTPPCALSLWRQSRLPPAVLASKKVKGGTEGTNGKHVASSSSSSASFEICVGIVKYKTRLQREIKGLASDFLSELKVGDFVPVSMEASLTFEVFPPAVATRRVIPRQQMGGLQWTLPRHVSLREGGGGVTVSGEFLASTATPLILICPGTGLAPCRALIQERHWLLSLRTPMGSRVEKRPRDLVFLGFRHRSKDFLFEGEWPEEDADVSTSSVSKQSSSEYAGWLSARIAFSRDDTERKVYVQDKLEEAAEEVTDLLLNHGACIGVCGRAHPMPSQVRDIIVEILEKHAKPNGMSKENARAYLNELVRRRRYIEDTWG</sequence>
<gene>
    <name evidence="10" type="ORF">Cvel_19129</name>
</gene>
<feature type="domain" description="FAD-binding FR-type" evidence="9">
    <location>
        <begin position="252"/>
        <end position="572"/>
    </location>
</feature>
<dbReference type="InterPro" id="IPR029039">
    <property type="entry name" value="Flavoprotein-like_sf"/>
</dbReference>
<dbReference type="PANTHER" id="PTHR19384">
    <property type="entry name" value="NITRIC OXIDE SYNTHASE-RELATED"/>
    <property type="match status" value="1"/>
</dbReference>
<dbReference type="Gene3D" id="2.40.30.10">
    <property type="entry name" value="Translation factors"/>
    <property type="match status" value="2"/>
</dbReference>
<dbReference type="FunFam" id="3.40.50.360:FF:000034">
    <property type="entry name" value="NADPH-dependent diflavin oxidoreductase 1"/>
    <property type="match status" value="1"/>
</dbReference>
<evidence type="ECO:0000256" key="4">
    <source>
        <dbReference type="ARBA" id="ARBA00022643"/>
    </source>
</evidence>
<dbReference type="SUPFAM" id="SSF52218">
    <property type="entry name" value="Flavoproteins"/>
    <property type="match status" value="1"/>
</dbReference>
<dbReference type="Gene3D" id="3.40.50.360">
    <property type="match status" value="1"/>
</dbReference>
<name>A0A0G4FWH7_9ALVE</name>
<dbReference type="Pfam" id="PF00258">
    <property type="entry name" value="Flavodoxin_1"/>
    <property type="match status" value="1"/>
</dbReference>
<reference evidence="10" key="1">
    <citation type="submission" date="2014-11" db="EMBL/GenBank/DDBJ databases">
        <authorList>
            <person name="Otto D Thomas"/>
            <person name="Naeem Raeece"/>
        </authorList>
    </citation>
    <scope>NUCLEOTIDE SEQUENCE</scope>
</reference>
<evidence type="ECO:0000256" key="6">
    <source>
        <dbReference type="ARBA" id="ARBA00022857"/>
    </source>
</evidence>
<comment type="cofactor">
    <cofactor evidence="2">
        <name>FAD</name>
        <dbReference type="ChEBI" id="CHEBI:57692"/>
    </cofactor>
</comment>
<dbReference type="PhylomeDB" id="A0A0G4FWH7"/>
<keyword evidence="3" id="KW-0285">Flavoprotein</keyword>
<dbReference type="InterPro" id="IPR017938">
    <property type="entry name" value="Riboflavin_synthase-like_b-brl"/>
</dbReference>
<dbReference type="PRINTS" id="PR00369">
    <property type="entry name" value="FLAVODOXIN"/>
</dbReference>
<comment type="cofactor">
    <cofactor evidence="1">
        <name>FMN</name>
        <dbReference type="ChEBI" id="CHEBI:58210"/>
    </cofactor>
</comment>
<dbReference type="AlphaFoldDB" id="A0A0G4FWH7"/>
<keyword evidence="7" id="KW-0560">Oxidoreductase</keyword>
<dbReference type="Gene3D" id="3.40.50.80">
    <property type="entry name" value="Nucleotide-binding domain of ferredoxin-NADP reductase (FNR) module"/>
    <property type="match status" value="1"/>
</dbReference>
<accession>A0A0G4FWH7</accession>
<dbReference type="EMBL" id="CDMZ01000691">
    <property type="protein sequence ID" value="CEM19572.1"/>
    <property type="molecule type" value="Genomic_DNA"/>
</dbReference>
<evidence type="ECO:0000259" key="8">
    <source>
        <dbReference type="PROSITE" id="PS50902"/>
    </source>
</evidence>
<keyword evidence="6" id="KW-0521">NADP</keyword>
<evidence type="ECO:0000256" key="3">
    <source>
        <dbReference type="ARBA" id="ARBA00022630"/>
    </source>
</evidence>
<dbReference type="SUPFAM" id="SSF63380">
    <property type="entry name" value="Riboflavin synthase domain-like"/>
    <property type="match status" value="1"/>
</dbReference>
<evidence type="ECO:0000313" key="10">
    <source>
        <dbReference type="EMBL" id="CEM19572.1"/>
    </source>
</evidence>
<dbReference type="GO" id="GO:0016491">
    <property type="term" value="F:oxidoreductase activity"/>
    <property type="evidence" value="ECO:0007669"/>
    <property type="project" value="UniProtKB-KW"/>
</dbReference>
<dbReference type="PANTHER" id="PTHR19384:SF10">
    <property type="entry name" value="NADPH-DEPENDENT DIFLAVIN OXIDOREDUCTASE 1"/>
    <property type="match status" value="1"/>
</dbReference>
<dbReference type="InterPro" id="IPR039261">
    <property type="entry name" value="FNR_nucleotide-bd"/>
</dbReference>
<evidence type="ECO:0000256" key="5">
    <source>
        <dbReference type="ARBA" id="ARBA00022827"/>
    </source>
</evidence>
<feature type="domain" description="Flavodoxin-like" evidence="8">
    <location>
        <begin position="13"/>
        <end position="157"/>
    </location>
</feature>
<evidence type="ECO:0000259" key="9">
    <source>
        <dbReference type="PROSITE" id="PS51384"/>
    </source>
</evidence>
<dbReference type="PROSITE" id="PS51384">
    <property type="entry name" value="FAD_FR"/>
    <property type="match status" value="1"/>
</dbReference>
<evidence type="ECO:0000256" key="7">
    <source>
        <dbReference type="ARBA" id="ARBA00023002"/>
    </source>
</evidence>
<dbReference type="GO" id="GO:0005829">
    <property type="term" value="C:cytosol"/>
    <property type="evidence" value="ECO:0007669"/>
    <property type="project" value="TreeGrafter"/>
</dbReference>
<dbReference type="GO" id="GO:0050660">
    <property type="term" value="F:flavin adenine dinucleotide binding"/>
    <property type="evidence" value="ECO:0007669"/>
    <property type="project" value="TreeGrafter"/>
</dbReference>
<keyword evidence="4" id="KW-0288">FMN</keyword>
<keyword evidence="5" id="KW-0274">FAD</keyword>
<dbReference type="InterPro" id="IPR003097">
    <property type="entry name" value="CysJ-like_FAD-binding"/>
</dbReference>
<proteinExistence type="predicted"/>
<dbReference type="Gene3D" id="1.20.990.10">
    <property type="entry name" value="NADPH-cytochrome p450 Reductase, Chain A, domain 3"/>
    <property type="match status" value="1"/>
</dbReference>
<dbReference type="PROSITE" id="PS50902">
    <property type="entry name" value="FLAVODOXIN_LIKE"/>
    <property type="match status" value="1"/>
</dbReference>